<dbReference type="PANTHER" id="PTHR22807">
    <property type="entry name" value="NOP2 YEAST -RELATED NOL1/NOP2/FMU SUN DOMAIN-CONTAINING"/>
    <property type="match status" value="1"/>
</dbReference>
<evidence type="ECO:0000256" key="2">
    <source>
        <dbReference type="ARBA" id="ARBA00022679"/>
    </source>
</evidence>
<sequence length="415" mass="43994">MPPVNPGRALAVRVLHKVLSADQYAAPALDAALASSRLPARDAGLATHIVYGTLRRLPALRLALTPLLRGKTAPKTWALLLAGAFEKLYLGTPEHAVVNEYVSLARTSRFAPPGLVNAVLRRVEPPAGDSPEVRFALPAWLARQVQAAYGEQAQAVMENLLEPQPLWLKVWDGGIERLEAEGSVVEGTLGGIDRVALSRPLRRTAAYQAGLAQPMNPASAAVLSALEAARGEEVYDLAGGAALKAALLARQGAKVTSVELHSHKHELARPNLKRLGAKVRLMTHDLREPLNLPSTARVLLDAPCSGSGTLRAHPEIKERLTPDAVAELAALQAQLLDTAAALVAPGGRLVYSVCSLIPAEGPEQVAAFLAQHPEFSPEPLPDLGLATVSVGPGAYTLALDGVDGFYIARLRRRDA</sequence>
<dbReference type="SUPFAM" id="SSF48013">
    <property type="entry name" value="NusB-like"/>
    <property type="match status" value="1"/>
</dbReference>
<dbReference type="InterPro" id="IPR001678">
    <property type="entry name" value="MeTrfase_RsmB-F_NOP2_dom"/>
</dbReference>
<feature type="binding site" evidence="5">
    <location>
        <position position="259"/>
    </location>
    <ligand>
        <name>S-adenosyl-L-methionine</name>
        <dbReference type="ChEBI" id="CHEBI:59789"/>
    </ligand>
</feature>
<dbReference type="GO" id="GO:0032259">
    <property type="term" value="P:methylation"/>
    <property type="evidence" value="ECO:0007669"/>
    <property type="project" value="UniProtKB-KW"/>
</dbReference>
<dbReference type="PROSITE" id="PS51686">
    <property type="entry name" value="SAM_MT_RSMB_NOP"/>
    <property type="match status" value="1"/>
</dbReference>
<dbReference type="RefSeq" id="WP_380082210.1">
    <property type="nucleotide sequence ID" value="NZ_JBHSWD010000001.1"/>
</dbReference>
<comment type="similarity">
    <text evidence="5">Belongs to the class I-like SAM-binding methyltransferase superfamily. RsmB/NOP family.</text>
</comment>
<name>A0ABW1YAK9_9DEIO</name>
<keyword evidence="1 5" id="KW-0489">Methyltransferase</keyword>
<keyword evidence="4 5" id="KW-0694">RNA-binding</keyword>
<proteinExistence type="inferred from homology"/>
<evidence type="ECO:0000256" key="4">
    <source>
        <dbReference type="ARBA" id="ARBA00022884"/>
    </source>
</evidence>
<dbReference type="EMBL" id="JBHSWD010000001">
    <property type="protein sequence ID" value="MFC6591203.1"/>
    <property type="molecule type" value="Genomic_DNA"/>
</dbReference>
<dbReference type="SUPFAM" id="SSF53335">
    <property type="entry name" value="S-adenosyl-L-methionine-dependent methyltransferases"/>
    <property type="match status" value="1"/>
</dbReference>
<dbReference type="InterPro" id="IPR006027">
    <property type="entry name" value="NusB_RsmB_TIM44"/>
</dbReference>
<dbReference type="Gene3D" id="3.40.50.150">
    <property type="entry name" value="Vaccinia Virus protein VP39"/>
    <property type="match status" value="1"/>
</dbReference>
<dbReference type="Gene3D" id="1.10.940.10">
    <property type="entry name" value="NusB-like"/>
    <property type="match status" value="1"/>
</dbReference>
<feature type="domain" description="SAM-dependent MTase RsmB/NOP-type" evidence="6">
    <location>
        <begin position="142"/>
        <end position="413"/>
    </location>
</feature>
<dbReference type="Pfam" id="PF01189">
    <property type="entry name" value="Methyltr_RsmB-F"/>
    <property type="match status" value="1"/>
</dbReference>
<dbReference type="InterPro" id="IPR029063">
    <property type="entry name" value="SAM-dependent_MTases_sf"/>
</dbReference>
<dbReference type="InterPro" id="IPR049560">
    <property type="entry name" value="MeTrfase_RsmB-F_NOP2_cat"/>
</dbReference>
<dbReference type="Pfam" id="PF01029">
    <property type="entry name" value="NusB"/>
    <property type="match status" value="1"/>
</dbReference>
<keyword evidence="2 5" id="KW-0808">Transferase</keyword>
<organism evidence="7 8">
    <name type="scientific">Deinococcus lacus</name>
    <dbReference type="NCBI Taxonomy" id="392561"/>
    <lineage>
        <taxon>Bacteria</taxon>
        <taxon>Thermotogati</taxon>
        <taxon>Deinococcota</taxon>
        <taxon>Deinococci</taxon>
        <taxon>Deinococcales</taxon>
        <taxon>Deinococcaceae</taxon>
        <taxon>Deinococcus</taxon>
    </lineage>
</organism>
<comment type="caution">
    <text evidence="5">Lacks conserved residue(s) required for the propagation of feature annotation.</text>
</comment>
<feature type="binding site" evidence="5">
    <location>
        <position position="285"/>
    </location>
    <ligand>
        <name>S-adenosyl-L-methionine</name>
        <dbReference type="ChEBI" id="CHEBI:59789"/>
    </ligand>
</feature>
<dbReference type="EC" id="2.1.1.-" evidence="7"/>
<dbReference type="InterPro" id="IPR023267">
    <property type="entry name" value="RCMT"/>
</dbReference>
<reference evidence="8" key="1">
    <citation type="journal article" date="2019" name="Int. J. Syst. Evol. Microbiol.">
        <title>The Global Catalogue of Microorganisms (GCM) 10K type strain sequencing project: providing services to taxonomists for standard genome sequencing and annotation.</title>
        <authorList>
            <consortium name="The Broad Institute Genomics Platform"/>
            <consortium name="The Broad Institute Genome Sequencing Center for Infectious Disease"/>
            <person name="Wu L."/>
            <person name="Ma J."/>
        </authorList>
    </citation>
    <scope>NUCLEOTIDE SEQUENCE [LARGE SCALE GENOMIC DNA]</scope>
    <source>
        <strain evidence="8">CGMCC 1.15772</strain>
    </source>
</reference>
<accession>A0ABW1YAK9</accession>
<evidence type="ECO:0000256" key="1">
    <source>
        <dbReference type="ARBA" id="ARBA00022603"/>
    </source>
</evidence>
<evidence type="ECO:0000256" key="3">
    <source>
        <dbReference type="ARBA" id="ARBA00022691"/>
    </source>
</evidence>
<gene>
    <name evidence="7" type="ORF">ACFP81_03600</name>
</gene>
<dbReference type="Proteomes" id="UP001596297">
    <property type="component" value="Unassembled WGS sequence"/>
</dbReference>
<dbReference type="PRINTS" id="PR02008">
    <property type="entry name" value="RCMTFAMILY"/>
</dbReference>
<evidence type="ECO:0000259" key="6">
    <source>
        <dbReference type="PROSITE" id="PS51686"/>
    </source>
</evidence>
<dbReference type="InterPro" id="IPR035926">
    <property type="entry name" value="NusB-like_sf"/>
</dbReference>
<evidence type="ECO:0000313" key="7">
    <source>
        <dbReference type="EMBL" id="MFC6591203.1"/>
    </source>
</evidence>
<keyword evidence="8" id="KW-1185">Reference proteome</keyword>
<evidence type="ECO:0000256" key="5">
    <source>
        <dbReference type="PROSITE-ProRule" id="PRU01023"/>
    </source>
</evidence>
<feature type="binding site" evidence="5">
    <location>
        <position position="301"/>
    </location>
    <ligand>
        <name>S-adenosyl-L-methionine</name>
        <dbReference type="ChEBI" id="CHEBI:59789"/>
    </ligand>
</feature>
<dbReference type="GO" id="GO:0008168">
    <property type="term" value="F:methyltransferase activity"/>
    <property type="evidence" value="ECO:0007669"/>
    <property type="project" value="UniProtKB-KW"/>
</dbReference>
<protein>
    <submittedName>
        <fullName evidence="7">RsmB/NOP family class I SAM-dependent RNA methyltransferase</fullName>
        <ecNumber evidence="7">2.1.1.-</ecNumber>
    </submittedName>
</protein>
<dbReference type="PANTHER" id="PTHR22807:SF53">
    <property type="entry name" value="RIBOSOMAL RNA SMALL SUBUNIT METHYLTRANSFERASE B-RELATED"/>
    <property type="match status" value="1"/>
</dbReference>
<feature type="active site" description="Nucleophile" evidence="5">
    <location>
        <position position="354"/>
    </location>
</feature>
<comment type="caution">
    <text evidence="7">The sequence shown here is derived from an EMBL/GenBank/DDBJ whole genome shotgun (WGS) entry which is preliminary data.</text>
</comment>
<evidence type="ECO:0000313" key="8">
    <source>
        <dbReference type="Proteomes" id="UP001596297"/>
    </source>
</evidence>
<keyword evidence="3 5" id="KW-0949">S-adenosyl-L-methionine</keyword>